<keyword evidence="2 3" id="KW-0040">ANK repeat</keyword>
<dbReference type="EMBL" id="MTYH01000037">
    <property type="protein sequence ID" value="PNP43604.1"/>
    <property type="molecule type" value="Genomic_DNA"/>
</dbReference>
<dbReference type="SUPFAM" id="SSF48403">
    <property type="entry name" value="Ankyrin repeat"/>
    <property type="match status" value="2"/>
</dbReference>
<dbReference type="PRINTS" id="PR01415">
    <property type="entry name" value="ANKYRIN"/>
</dbReference>
<feature type="repeat" description="ANK" evidence="3">
    <location>
        <begin position="75"/>
        <end position="107"/>
    </location>
</feature>
<reference evidence="4 5" key="1">
    <citation type="submission" date="2017-02" db="EMBL/GenBank/DDBJ databases">
        <title>Genomes of Trichoderma spp. with biocontrol activity.</title>
        <authorList>
            <person name="Gardiner D."/>
            <person name="Kazan K."/>
            <person name="Vos C."/>
            <person name="Harvey P."/>
        </authorList>
    </citation>
    <scope>NUCLEOTIDE SEQUENCE [LARGE SCALE GENOMIC DNA]</scope>
    <source>
        <strain evidence="4 5">A5MH</strain>
    </source>
</reference>
<dbReference type="Pfam" id="PF12796">
    <property type="entry name" value="Ank_2"/>
    <property type="match status" value="5"/>
</dbReference>
<feature type="repeat" description="ANK" evidence="3">
    <location>
        <begin position="399"/>
        <end position="428"/>
    </location>
</feature>
<protein>
    <submittedName>
        <fullName evidence="4">Uncharacterized protein</fullName>
    </submittedName>
</protein>
<dbReference type="PANTHER" id="PTHR24198">
    <property type="entry name" value="ANKYRIN REPEAT AND PROTEIN KINASE DOMAIN-CONTAINING PROTEIN"/>
    <property type="match status" value="1"/>
</dbReference>
<gene>
    <name evidence="4" type="ORF">TGAMA5MH_04576</name>
</gene>
<name>A0A2K0TDJ8_9HYPO</name>
<evidence type="ECO:0000256" key="3">
    <source>
        <dbReference type="PROSITE-ProRule" id="PRU00023"/>
    </source>
</evidence>
<comment type="caution">
    <text evidence="4">The sequence shown here is derived from an EMBL/GenBank/DDBJ whole genome shotgun (WGS) entry which is preliminary data.</text>
</comment>
<evidence type="ECO:0000256" key="1">
    <source>
        <dbReference type="ARBA" id="ARBA00022737"/>
    </source>
</evidence>
<dbReference type="AlphaFoldDB" id="A0A2K0TDJ8"/>
<sequence length="729" mass="79399">MMQLLLEAGANPDAYGPHGTSLEVALRYRQINALELLQKHRTTLNTHANNQRVSTLLYKDTLLDSGADINMQDERFGTVLHAAIKGGDEGMFKFLLQGGEDLNAVHKRLGTPLQLACTVKRDQTTRFIKMLLDRGADPNVQGGRFDTALQAACATLSTDDTRFVRKIRPVRLSKIGDEQYAASMHVVRQNIQLLIDNGADVTAQGGRYGSALHALAGSTEPETGKLIKLLLDKGAKVNQLGSAEWGTALHVACREGMIDTVCLLLDSGADVNAAGGKLGTPLQAAVTHKRPWLDEREADEVVVREKELELILEIVELLLKNQRGGKYESVLQAACANPFVGVKLLRLLLDHGADITAEGGHHGTTLAVACTNPKMGLECARLLLDRGVDVNAKGGPYGTALIAACRRGKLDVVQLLIDRGADVNAISVHGQTALMAACVEETNEASKSIVELLLTKGADVNAVDAVGDTPLLWACNHGRPGDLRLMRFLLENGANVSYNDYAAWHGIPGQLPTLAMLELLYNYDIDINHVHPEHGTALNAIINDWRPDHGRELDTRIRWLLDHGADINIMGGQFAFPLQAACSYKPWLDTVTDINMCSMKTMLLLEECPNIDVNAQGGRFGSALQAAAFFGQTKSVKRLLDRKANVNAAGGFYGSALNAAIISGYWNIVEILLEAGATPDCHLQQQPDEGWLEKIRQEEKGEDIYKDKQGGVERYMRFWEVQSMSGSNS</sequence>
<accession>A0A2K0TDJ8</accession>
<dbReference type="InterPro" id="IPR036770">
    <property type="entry name" value="Ankyrin_rpt-contain_sf"/>
</dbReference>
<dbReference type="Proteomes" id="UP000236546">
    <property type="component" value="Unassembled WGS sequence"/>
</dbReference>
<feature type="repeat" description="ANK" evidence="3">
    <location>
        <begin position="108"/>
        <end position="143"/>
    </location>
</feature>
<dbReference type="PROSITE" id="PS50088">
    <property type="entry name" value="ANK_REPEAT"/>
    <property type="match status" value="6"/>
</dbReference>
<dbReference type="Pfam" id="PF00023">
    <property type="entry name" value="Ank"/>
    <property type="match status" value="1"/>
</dbReference>
<feature type="repeat" description="ANK" evidence="3">
    <location>
        <begin position="244"/>
        <end position="276"/>
    </location>
</feature>
<dbReference type="Gene3D" id="1.25.40.20">
    <property type="entry name" value="Ankyrin repeat-containing domain"/>
    <property type="match status" value="5"/>
</dbReference>
<dbReference type="InterPro" id="IPR002110">
    <property type="entry name" value="Ankyrin_rpt"/>
</dbReference>
<evidence type="ECO:0000313" key="5">
    <source>
        <dbReference type="Proteomes" id="UP000236546"/>
    </source>
</evidence>
<keyword evidence="1" id="KW-0677">Repeat</keyword>
<dbReference type="OrthoDB" id="4900122at2759"/>
<dbReference type="PANTHER" id="PTHR24198:SF165">
    <property type="entry name" value="ANKYRIN REPEAT-CONTAINING PROTEIN-RELATED"/>
    <property type="match status" value="1"/>
</dbReference>
<evidence type="ECO:0000256" key="2">
    <source>
        <dbReference type="ARBA" id="ARBA00023043"/>
    </source>
</evidence>
<feature type="repeat" description="ANK" evidence="3">
    <location>
        <begin position="466"/>
        <end position="501"/>
    </location>
</feature>
<evidence type="ECO:0000313" key="4">
    <source>
        <dbReference type="EMBL" id="PNP43604.1"/>
    </source>
</evidence>
<feature type="repeat" description="ANK" evidence="3">
    <location>
        <begin position="429"/>
        <end position="465"/>
    </location>
</feature>
<proteinExistence type="predicted"/>
<organism evidence="4 5">
    <name type="scientific">Trichoderma gamsii</name>
    <dbReference type="NCBI Taxonomy" id="398673"/>
    <lineage>
        <taxon>Eukaryota</taxon>
        <taxon>Fungi</taxon>
        <taxon>Dikarya</taxon>
        <taxon>Ascomycota</taxon>
        <taxon>Pezizomycotina</taxon>
        <taxon>Sordariomycetes</taxon>
        <taxon>Hypocreomycetidae</taxon>
        <taxon>Hypocreales</taxon>
        <taxon>Hypocreaceae</taxon>
        <taxon>Trichoderma</taxon>
    </lineage>
</organism>
<dbReference type="SMART" id="SM00248">
    <property type="entry name" value="ANK"/>
    <property type="match status" value="12"/>
</dbReference>
<dbReference type="PROSITE" id="PS50297">
    <property type="entry name" value="ANK_REP_REGION"/>
    <property type="match status" value="4"/>
</dbReference>